<sequence>MDKKERNKIIKELISKMLKIHLNISLILFLFLFLNLLSFLYPVMVQKLIDEGFIKKKFADIVCYVAILAGIIIIREITEIMRANFLADLQNKVQLSLYQDVFDKITRIRMSFFSQKETIEVVEQISTDIEYLNGMFWQGIFGGISQILQVITGLFGLFIINWKLALGALIVIPVDYIFVKFFSDRQQKITDKLLYSSNMFFSWFGDTISGIRELKLWNAKDFKEQELKERQGDTIKWAKKSLMMEQYNTSFSSLIVEGMVVFFYLLGGGLVCNNQLTVGGILAFVTYCQYVFGPIHSIINIRYIFSRILPSAKRLFDVYDYPEEYENKSDTRQNFQRLEFKDISFSYSDDKILEHVNMTISAGEKVAIIGENGTGKSTFLDLILRFITPDDGEILLNGKNIEKIDIHKYRELFSVVEQFPYLFSDTIENNINLSHMKTFDLKECITEENILKLIQKMPKGIKTLLNSNGENLSGGERQKIAIARMLARQAPIIILDEAFSNCDKRSEEEICDYIYNNTLDRTVIFITHNKEIRNVDKILKFENGIIREERQ</sequence>
<keyword evidence="6 7" id="KW-0472">Membrane</keyword>
<dbReference type="Pfam" id="PF00005">
    <property type="entry name" value="ABC_tran"/>
    <property type="match status" value="1"/>
</dbReference>
<evidence type="ECO:0000313" key="10">
    <source>
        <dbReference type="EMBL" id="MBM6738926.1"/>
    </source>
</evidence>
<keyword evidence="4 10" id="KW-0067">ATP-binding</keyword>
<dbReference type="Gene3D" id="3.40.50.300">
    <property type="entry name" value="P-loop containing nucleotide triphosphate hydrolases"/>
    <property type="match status" value="1"/>
</dbReference>
<keyword evidence="3" id="KW-0547">Nucleotide-binding</keyword>
<organism evidence="10 11">
    <name type="scientific">Faecalicatena fissicatena</name>
    <dbReference type="NCBI Taxonomy" id="290055"/>
    <lineage>
        <taxon>Bacteria</taxon>
        <taxon>Bacillati</taxon>
        <taxon>Bacillota</taxon>
        <taxon>Clostridia</taxon>
        <taxon>Lachnospirales</taxon>
        <taxon>Lachnospiraceae</taxon>
        <taxon>Faecalicatena</taxon>
    </lineage>
</organism>
<dbReference type="Pfam" id="PF00664">
    <property type="entry name" value="ABC_membrane"/>
    <property type="match status" value="1"/>
</dbReference>
<evidence type="ECO:0000259" key="8">
    <source>
        <dbReference type="PROSITE" id="PS50893"/>
    </source>
</evidence>
<dbReference type="InterPro" id="IPR017871">
    <property type="entry name" value="ABC_transporter-like_CS"/>
</dbReference>
<dbReference type="PROSITE" id="PS00211">
    <property type="entry name" value="ABC_TRANSPORTER_1"/>
    <property type="match status" value="1"/>
</dbReference>
<dbReference type="EMBL" id="JACLYY010000013">
    <property type="protein sequence ID" value="MBM6738926.1"/>
    <property type="molecule type" value="Genomic_DNA"/>
</dbReference>
<dbReference type="Proteomes" id="UP000716906">
    <property type="component" value="Unassembled WGS sequence"/>
</dbReference>
<feature type="transmembrane region" description="Helical" evidence="7">
    <location>
        <begin position="278"/>
        <end position="305"/>
    </location>
</feature>
<evidence type="ECO:0000256" key="3">
    <source>
        <dbReference type="ARBA" id="ARBA00022741"/>
    </source>
</evidence>
<feature type="transmembrane region" description="Helical" evidence="7">
    <location>
        <begin position="57"/>
        <end position="74"/>
    </location>
</feature>
<feature type="transmembrane region" description="Helical" evidence="7">
    <location>
        <begin position="20"/>
        <end position="45"/>
    </location>
</feature>
<evidence type="ECO:0000256" key="7">
    <source>
        <dbReference type="SAM" id="Phobius"/>
    </source>
</evidence>
<evidence type="ECO:0000256" key="2">
    <source>
        <dbReference type="ARBA" id="ARBA00022692"/>
    </source>
</evidence>
<dbReference type="GO" id="GO:0005524">
    <property type="term" value="F:ATP binding"/>
    <property type="evidence" value="ECO:0007669"/>
    <property type="project" value="UniProtKB-KW"/>
</dbReference>
<dbReference type="CDD" id="cd07346">
    <property type="entry name" value="ABC_6TM_exporters"/>
    <property type="match status" value="1"/>
</dbReference>
<dbReference type="SUPFAM" id="SSF90123">
    <property type="entry name" value="ABC transporter transmembrane region"/>
    <property type="match status" value="1"/>
</dbReference>
<dbReference type="InterPro" id="IPR039421">
    <property type="entry name" value="Type_1_exporter"/>
</dbReference>
<dbReference type="PANTHER" id="PTHR43394">
    <property type="entry name" value="ATP-DEPENDENT PERMEASE MDL1, MITOCHONDRIAL"/>
    <property type="match status" value="1"/>
</dbReference>
<dbReference type="SUPFAM" id="SSF52540">
    <property type="entry name" value="P-loop containing nucleoside triphosphate hydrolases"/>
    <property type="match status" value="1"/>
</dbReference>
<dbReference type="PROSITE" id="PS50929">
    <property type="entry name" value="ABC_TM1F"/>
    <property type="match status" value="1"/>
</dbReference>
<dbReference type="InterPro" id="IPR027417">
    <property type="entry name" value="P-loop_NTPase"/>
</dbReference>
<evidence type="ECO:0000259" key="9">
    <source>
        <dbReference type="PROSITE" id="PS50929"/>
    </source>
</evidence>
<feature type="domain" description="ABC transmembrane type-1" evidence="9">
    <location>
        <begin position="26"/>
        <end position="307"/>
    </location>
</feature>
<dbReference type="InterPro" id="IPR003439">
    <property type="entry name" value="ABC_transporter-like_ATP-bd"/>
</dbReference>
<dbReference type="SMART" id="SM00382">
    <property type="entry name" value="AAA"/>
    <property type="match status" value="1"/>
</dbReference>
<keyword evidence="2 7" id="KW-0812">Transmembrane</keyword>
<proteinExistence type="predicted"/>
<dbReference type="PROSITE" id="PS50893">
    <property type="entry name" value="ABC_TRANSPORTER_2"/>
    <property type="match status" value="1"/>
</dbReference>
<protein>
    <submittedName>
        <fullName evidence="10">ABC transporter ATP-binding protein</fullName>
    </submittedName>
</protein>
<feature type="domain" description="ABC transporter" evidence="8">
    <location>
        <begin position="338"/>
        <end position="551"/>
    </location>
</feature>
<keyword evidence="5 7" id="KW-1133">Transmembrane helix</keyword>
<reference evidence="10 11" key="1">
    <citation type="journal article" date="2021" name="Sci. Rep.">
        <title>The distribution of antibiotic resistance genes in chicken gut microbiota commensals.</title>
        <authorList>
            <person name="Juricova H."/>
            <person name="Matiasovicova J."/>
            <person name="Kubasova T."/>
            <person name="Cejkova D."/>
            <person name="Rychlik I."/>
        </authorList>
    </citation>
    <scope>NUCLEOTIDE SEQUENCE [LARGE SCALE GENOMIC DNA]</scope>
    <source>
        <strain evidence="10 11">An773</strain>
    </source>
</reference>
<dbReference type="InterPro" id="IPR036640">
    <property type="entry name" value="ABC1_TM_sf"/>
</dbReference>
<gene>
    <name evidence="10" type="ORF">H7U36_12580</name>
</gene>
<evidence type="ECO:0000256" key="4">
    <source>
        <dbReference type="ARBA" id="ARBA00022840"/>
    </source>
</evidence>
<comment type="caution">
    <text evidence="10">The sequence shown here is derived from an EMBL/GenBank/DDBJ whole genome shotgun (WGS) entry which is preliminary data.</text>
</comment>
<comment type="subcellular location">
    <subcellularLocation>
        <location evidence="1">Cell membrane</location>
        <topology evidence="1">Multi-pass membrane protein</topology>
    </subcellularLocation>
</comment>
<evidence type="ECO:0000256" key="5">
    <source>
        <dbReference type="ARBA" id="ARBA00022989"/>
    </source>
</evidence>
<dbReference type="Gene3D" id="1.20.1560.10">
    <property type="entry name" value="ABC transporter type 1, transmembrane domain"/>
    <property type="match status" value="1"/>
</dbReference>
<feature type="transmembrane region" description="Helical" evidence="7">
    <location>
        <begin position="247"/>
        <end position="266"/>
    </location>
</feature>
<evidence type="ECO:0000313" key="11">
    <source>
        <dbReference type="Proteomes" id="UP000716906"/>
    </source>
</evidence>
<accession>A0ABS2EBB4</accession>
<keyword evidence="11" id="KW-1185">Reference proteome</keyword>
<dbReference type="CDD" id="cd03228">
    <property type="entry name" value="ABCC_MRP_Like"/>
    <property type="match status" value="1"/>
</dbReference>
<evidence type="ECO:0000256" key="1">
    <source>
        <dbReference type="ARBA" id="ARBA00004651"/>
    </source>
</evidence>
<dbReference type="InterPro" id="IPR003593">
    <property type="entry name" value="AAA+_ATPase"/>
</dbReference>
<name>A0ABS2EBB4_9FIRM</name>
<dbReference type="PANTHER" id="PTHR43394:SF1">
    <property type="entry name" value="ATP-BINDING CASSETTE SUB-FAMILY B MEMBER 10, MITOCHONDRIAL"/>
    <property type="match status" value="1"/>
</dbReference>
<dbReference type="RefSeq" id="WP_205156262.1">
    <property type="nucleotide sequence ID" value="NZ_JACLYY010000013.1"/>
</dbReference>
<evidence type="ECO:0000256" key="6">
    <source>
        <dbReference type="ARBA" id="ARBA00023136"/>
    </source>
</evidence>
<dbReference type="InterPro" id="IPR011527">
    <property type="entry name" value="ABC1_TM_dom"/>
</dbReference>